<gene>
    <name evidence="6" type="ORF">GETHPA_30210</name>
</gene>
<dbReference type="SUPFAM" id="SSF161111">
    <property type="entry name" value="Cation efflux protein transmembrane domain-like"/>
    <property type="match status" value="1"/>
</dbReference>
<dbReference type="RefSeq" id="WP_285727855.1">
    <property type="nucleotide sequence ID" value="NZ_BSDD01000007.1"/>
</dbReference>
<dbReference type="EMBL" id="BSDD01000007">
    <property type="protein sequence ID" value="GLH71487.1"/>
    <property type="molecule type" value="Genomic_DNA"/>
</dbReference>
<name>A0ABQ5Q9V0_9BACT</name>
<proteinExistence type="predicted"/>
<comment type="subcellular location">
    <subcellularLocation>
        <location evidence="1">Membrane</location>
        <topology evidence="1">Multi-pass membrane protein</topology>
    </subcellularLocation>
</comment>
<evidence type="ECO:0000256" key="3">
    <source>
        <dbReference type="ARBA" id="ARBA00022989"/>
    </source>
</evidence>
<feature type="transmembrane region" description="Helical" evidence="5">
    <location>
        <begin position="36"/>
        <end position="56"/>
    </location>
</feature>
<protein>
    <submittedName>
        <fullName evidence="6">Uncharacterized protein</fullName>
    </submittedName>
</protein>
<feature type="transmembrane region" description="Helical" evidence="5">
    <location>
        <begin position="77"/>
        <end position="97"/>
    </location>
</feature>
<accession>A0ABQ5Q9V0</accession>
<keyword evidence="3 5" id="KW-1133">Transmembrane helix</keyword>
<evidence type="ECO:0000313" key="7">
    <source>
        <dbReference type="Proteomes" id="UP001165089"/>
    </source>
</evidence>
<organism evidence="6 7">
    <name type="scientific">Geothrix rubra</name>
    <dbReference type="NCBI Taxonomy" id="2927977"/>
    <lineage>
        <taxon>Bacteria</taxon>
        <taxon>Pseudomonadati</taxon>
        <taxon>Acidobacteriota</taxon>
        <taxon>Holophagae</taxon>
        <taxon>Holophagales</taxon>
        <taxon>Holophagaceae</taxon>
        <taxon>Geothrix</taxon>
    </lineage>
</organism>
<sequence length="205" mass="20820">MTDAPPLASPLALFAAGFGLVAGAAAIGLGVQAEAPAAWGLGAACLLQVPPSLHLWQRIREGFGNRGLDRERRTLRAISHLLRLLALGLAIASVLAWTEGRSVRPSLTGSGLAAGATLGFLALWLAKRRLVGRHPSLDLDVARLRAMVELAALALAGGLLGLVVPWAGPAAGLAMALRLFLEGRTLARGTTVSLVGCGGCGGGCG</sequence>
<evidence type="ECO:0000256" key="1">
    <source>
        <dbReference type="ARBA" id="ARBA00004141"/>
    </source>
</evidence>
<keyword evidence="4 5" id="KW-0472">Membrane</keyword>
<reference evidence="6 7" key="1">
    <citation type="journal article" date="2023" name="Antonie Van Leeuwenhoek">
        <title>Mesoterricola silvestris gen. nov., sp. nov., Mesoterricola sediminis sp. nov., Geothrix oryzae sp. nov., Geothrix edaphica sp. nov., Geothrix rubra sp. nov., and Geothrix limicola sp. nov., six novel members of Acidobacteriota isolated from soils.</title>
        <authorList>
            <person name="Itoh H."/>
            <person name="Sugisawa Y."/>
            <person name="Mise K."/>
            <person name="Xu Z."/>
            <person name="Kuniyasu M."/>
            <person name="Ushijima N."/>
            <person name="Kawano K."/>
            <person name="Kobayashi E."/>
            <person name="Shiratori Y."/>
            <person name="Masuda Y."/>
            <person name="Senoo K."/>
        </authorList>
    </citation>
    <scope>NUCLEOTIDE SEQUENCE [LARGE SCALE GENOMIC DNA]</scope>
    <source>
        <strain evidence="6 7">Red803</strain>
    </source>
</reference>
<feature type="transmembrane region" description="Helical" evidence="5">
    <location>
        <begin position="109"/>
        <end position="126"/>
    </location>
</feature>
<comment type="caution">
    <text evidence="6">The sequence shown here is derived from an EMBL/GenBank/DDBJ whole genome shotgun (WGS) entry which is preliminary data.</text>
</comment>
<feature type="transmembrane region" description="Helical" evidence="5">
    <location>
        <begin position="147"/>
        <end position="168"/>
    </location>
</feature>
<keyword evidence="2 5" id="KW-0812">Transmembrane</keyword>
<dbReference type="InterPro" id="IPR027469">
    <property type="entry name" value="Cation_efflux_TMD_sf"/>
</dbReference>
<evidence type="ECO:0000256" key="4">
    <source>
        <dbReference type="ARBA" id="ARBA00023136"/>
    </source>
</evidence>
<dbReference type="Proteomes" id="UP001165089">
    <property type="component" value="Unassembled WGS sequence"/>
</dbReference>
<evidence type="ECO:0000313" key="6">
    <source>
        <dbReference type="EMBL" id="GLH71487.1"/>
    </source>
</evidence>
<evidence type="ECO:0000256" key="5">
    <source>
        <dbReference type="SAM" id="Phobius"/>
    </source>
</evidence>
<keyword evidence="7" id="KW-1185">Reference proteome</keyword>
<evidence type="ECO:0000256" key="2">
    <source>
        <dbReference type="ARBA" id="ARBA00022692"/>
    </source>
</evidence>